<dbReference type="SMART" id="SM00558">
    <property type="entry name" value="JmjC"/>
    <property type="match status" value="1"/>
</dbReference>
<dbReference type="PROSITE" id="PS51184">
    <property type="entry name" value="JMJC"/>
    <property type="match status" value="1"/>
</dbReference>
<evidence type="ECO:0000259" key="2">
    <source>
        <dbReference type="PROSITE" id="PS51184"/>
    </source>
</evidence>
<dbReference type="AlphaFoldDB" id="A0A8K0XM88"/>
<dbReference type="Proteomes" id="UP000813824">
    <property type="component" value="Unassembled WGS sequence"/>
</dbReference>
<sequence>MTTKYKTLGTISPSISPKAFFNTYASKRQPVLINGLPDDKDFQASKWADSKLGYLTETAGNVTVMVEPIHPSSNQYGTDVERVPMLFKDFLSSLQSPDGPHHYLTTQYAFDEEDEQVGGDREEEITTLPPPANALTDDFPLVPKLLGNLSLQQVNLWLGKSKEGSSSGLHHDFHDNLYILLSGSKRFVLYPPSEHVHLYPHGKLDAFHSNGLISYKDAPVRSDGLPVRTAARLRVKAIEAKLEELDTLNGKGKGKEKMGKEKENERKKLMKMHDEALDELARVTLDAADEEDFGFGEGEEDDFDALMAGLEVPDGNGAGSSSSSKLAREEEDSDEEDEGEEEGPTLGEDDDEEEEEDAETSGEPSSFSCIPTYTLHTHLELPTTALPPPASLPSPYTNLKKTCQPYVVHLTAGQMLYLPASWWHEVTSTSTNDDGVHMAFNYWFYPSTGKTFEEPYEDALVWDYLKARERKKVEVDGKKTKRKRVEGESEGGNKRSKR</sequence>
<proteinExistence type="predicted"/>
<dbReference type="InterPro" id="IPR003347">
    <property type="entry name" value="JmjC_dom"/>
</dbReference>
<comment type="caution">
    <text evidence="3">The sequence shown here is derived from an EMBL/GenBank/DDBJ whole genome shotgun (WGS) entry which is preliminary data.</text>
</comment>
<evidence type="ECO:0000313" key="4">
    <source>
        <dbReference type="Proteomes" id="UP000813824"/>
    </source>
</evidence>
<dbReference type="InterPro" id="IPR014710">
    <property type="entry name" value="RmlC-like_jellyroll"/>
</dbReference>
<feature type="domain" description="JmjC" evidence="2">
    <location>
        <begin position="131"/>
        <end position="459"/>
    </location>
</feature>
<name>A0A8K0XM88_9AGAR</name>
<feature type="compositionally biased region" description="Basic and acidic residues" evidence="1">
    <location>
        <begin position="485"/>
        <end position="498"/>
    </location>
</feature>
<reference evidence="3" key="1">
    <citation type="journal article" date="2021" name="New Phytol.">
        <title>Evolutionary innovations through gain and loss of genes in the ectomycorrhizal Boletales.</title>
        <authorList>
            <person name="Wu G."/>
            <person name="Miyauchi S."/>
            <person name="Morin E."/>
            <person name="Kuo A."/>
            <person name="Drula E."/>
            <person name="Varga T."/>
            <person name="Kohler A."/>
            <person name="Feng B."/>
            <person name="Cao Y."/>
            <person name="Lipzen A."/>
            <person name="Daum C."/>
            <person name="Hundley H."/>
            <person name="Pangilinan J."/>
            <person name="Johnson J."/>
            <person name="Barry K."/>
            <person name="LaButti K."/>
            <person name="Ng V."/>
            <person name="Ahrendt S."/>
            <person name="Min B."/>
            <person name="Choi I.G."/>
            <person name="Park H."/>
            <person name="Plett J.M."/>
            <person name="Magnuson J."/>
            <person name="Spatafora J.W."/>
            <person name="Nagy L.G."/>
            <person name="Henrissat B."/>
            <person name="Grigoriev I.V."/>
            <person name="Yang Z.L."/>
            <person name="Xu J."/>
            <person name="Martin F.M."/>
        </authorList>
    </citation>
    <scope>NUCLEOTIDE SEQUENCE</scope>
    <source>
        <strain evidence="3">KKN 215</strain>
    </source>
</reference>
<dbReference type="Pfam" id="PF13621">
    <property type="entry name" value="Cupin_8"/>
    <property type="match status" value="1"/>
</dbReference>
<gene>
    <name evidence="3" type="ORF">BXZ70DRAFT_1010588</name>
</gene>
<accession>A0A8K0XM88</accession>
<dbReference type="SUPFAM" id="SSF51197">
    <property type="entry name" value="Clavaminate synthase-like"/>
    <property type="match status" value="1"/>
</dbReference>
<dbReference type="OrthoDB" id="415358at2759"/>
<feature type="compositionally biased region" description="Acidic residues" evidence="1">
    <location>
        <begin position="329"/>
        <end position="360"/>
    </location>
</feature>
<dbReference type="InterPro" id="IPR041667">
    <property type="entry name" value="Cupin_8"/>
</dbReference>
<organism evidence="3 4">
    <name type="scientific">Cristinia sonorae</name>
    <dbReference type="NCBI Taxonomy" id="1940300"/>
    <lineage>
        <taxon>Eukaryota</taxon>
        <taxon>Fungi</taxon>
        <taxon>Dikarya</taxon>
        <taxon>Basidiomycota</taxon>
        <taxon>Agaricomycotina</taxon>
        <taxon>Agaricomycetes</taxon>
        <taxon>Agaricomycetidae</taxon>
        <taxon>Agaricales</taxon>
        <taxon>Pleurotineae</taxon>
        <taxon>Stephanosporaceae</taxon>
        <taxon>Cristinia</taxon>
    </lineage>
</organism>
<feature type="region of interest" description="Disordered" evidence="1">
    <location>
        <begin position="309"/>
        <end position="369"/>
    </location>
</feature>
<dbReference type="Gene3D" id="2.60.120.10">
    <property type="entry name" value="Jelly Rolls"/>
    <property type="match status" value="1"/>
</dbReference>
<keyword evidence="4" id="KW-1185">Reference proteome</keyword>
<evidence type="ECO:0000313" key="3">
    <source>
        <dbReference type="EMBL" id="KAH8093103.1"/>
    </source>
</evidence>
<dbReference type="PANTHER" id="PTHR12461:SF100">
    <property type="entry name" value="JMJC DOMAIN-CONTAINING PROTEIN 4"/>
    <property type="match status" value="1"/>
</dbReference>
<dbReference type="Gene3D" id="2.60.120.650">
    <property type="entry name" value="Cupin"/>
    <property type="match status" value="1"/>
</dbReference>
<protein>
    <submittedName>
        <fullName evidence="3">Clavaminate synthase-like protein</fullName>
    </submittedName>
</protein>
<evidence type="ECO:0000256" key="1">
    <source>
        <dbReference type="SAM" id="MobiDB-lite"/>
    </source>
</evidence>
<dbReference type="EMBL" id="JAEVFJ010000030">
    <property type="protein sequence ID" value="KAH8093103.1"/>
    <property type="molecule type" value="Genomic_DNA"/>
</dbReference>
<dbReference type="PANTHER" id="PTHR12461">
    <property type="entry name" value="HYPOXIA-INDUCIBLE FACTOR 1 ALPHA INHIBITOR-RELATED"/>
    <property type="match status" value="1"/>
</dbReference>
<feature type="region of interest" description="Disordered" evidence="1">
    <location>
        <begin position="473"/>
        <end position="498"/>
    </location>
</feature>